<dbReference type="InterPro" id="IPR006016">
    <property type="entry name" value="UspA"/>
</dbReference>
<feature type="domain" description="UspA" evidence="2">
    <location>
        <begin position="8"/>
        <end position="156"/>
    </location>
</feature>
<comment type="similarity">
    <text evidence="1">Belongs to the universal stress protein A family.</text>
</comment>
<name>A0ABQ5ZV09_9GAMM</name>
<dbReference type="InterPro" id="IPR006015">
    <property type="entry name" value="Universal_stress_UspA"/>
</dbReference>
<dbReference type="Proteomes" id="UP001156682">
    <property type="component" value="Unassembled WGS sequence"/>
</dbReference>
<dbReference type="InterPro" id="IPR014729">
    <property type="entry name" value="Rossmann-like_a/b/a_fold"/>
</dbReference>
<dbReference type="PANTHER" id="PTHR31964">
    <property type="entry name" value="ADENINE NUCLEOTIDE ALPHA HYDROLASES-LIKE SUPERFAMILY PROTEIN"/>
    <property type="match status" value="1"/>
</dbReference>
<accession>A0ABQ5ZV09</accession>
<gene>
    <name evidence="3" type="ORF">GCM10007878_14640</name>
</gene>
<dbReference type="Pfam" id="PF00582">
    <property type="entry name" value="Usp"/>
    <property type="match status" value="1"/>
</dbReference>
<reference evidence="4" key="1">
    <citation type="journal article" date="2019" name="Int. J. Syst. Evol. Microbiol.">
        <title>The Global Catalogue of Microorganisms (GCM) 10K type strain sequencing project: providing services to taxonomists for standard genome sequencing and annotation.</title>
        <authorList>
            <consortium name="The Broad Institute Genomics Platform"/>
            <consortium name="The Broad Institute Genome Sequencing Center for Infectious Disease"/>
            <person name="Wu L."/>
            <person name="Ma J."/>
        </authorList>
    </citation>
    <scope>NUCLEOTIDE SEQUENCE [LARGE SCALE GENOMIC DNA]</scope>
    <source>
        <strain evidence="4">NBRC 100033</strain>
    </source>
</reference>
<dbReference type="EMBL" id="BSOR01000026">
    <property type="protein sequence ID" value="GLR64026.1"/>
    <property type="molecule type" value="Genomic_DNA"/>
</dbReference>
<protein>
    <recommendedName>
        <fullName evidence="2">UspA domain-containing protein</fullName>
    </recommendedName>
</protein>
<comment type="caution">
    <text evidence="3">The sequence shown here is derived from an EMBL/GenBank/DDBJ whole genome shotgun (WGS) entry which is preliminary data.</text>
</comment>
<organism evidence="3 4">
    <name type="scientific">Marinospirillum insulare</name>
    <dbReference type="NCBI Taxonomy" id="217169"/>
    <lineage>
        <taxon>Bacteria</taxon>
        <taxon>Pseudomonadati</taxon>
        <taxon>Pseudomonadota</taxon>
        <taxon>Gammaproteobacteria</taxon>
        <taxon>Oceanospirillales</taxon>
        <taxon>Oceanospirillaceae</taxon>
        <taxon>Marinospirillum</taxon>
    </lineage>
</organism>
<dbReference type="SUPFAM" id="SSF52402">
    <property type="entry name" value="Adenine nucleotide alpha hydrolases-like"/>
    <property type="match status" value="1"/>
</dbReference>
<dbReference type="PRINTS" id="PR01438">
    <property type="entry name" value="UNVRSLSTRESS"/>
</dbReference>
<dbReference type="RefSeq" id="WP_245597817.1">
    <property type="nucleotide sequence ID" value="NZ_BSOR01000026.1"/>
</dbReference>
<evidence type="ECO:0000256" key="1">
    <source>
        <dbReference type="ARBA" id="ARBA00008791"/>
    </source>
</evidence>
<dbReference type="Gene3D" id="3.40.50.620">
    <property type="entry name" value="HUPs"/>
    <property type="match status" value="1"/>
</dbReference>
<sequence length="158" mass="17529">MFEDIKMKLLIAYDGSRNAKLALAQTLSLFGAQNPVILLMAVAENPRAASDANEDLFQQEYSELKQALEEGKAFIEEQNLSCELIMAEGDPRKMLLQASKKIVPNLLIVARHSHQPDGGFIAQSLSYFVDELDYMTLGSVTSFLARRVECPLLILPSP</sequence>
<evidence type="ECO:0000313" key="4">
    <source>
        <dbReference type="Proteomes" id="UP001156682"/>
    </source>
</evidence>
<dbReference type="CDD" id="cd00293">
    <property type="entry name" value="USP-like"/>
    <property type="match status" value="1"/>
</dbReference>
<evidence type="ECO:0000259" key="2">
    <source>
        <dbReference type="Pfam" id="PF00582"/>
    </source>
</evidence>
<proteinExistence type="inferred from homology"/>
<evidence type="ECO:0000313" key="3">
    <source>
        <dbReference type="EMBL" id="GLR64026.1"/>
    </source>
</evidence>
<dbReference type="PANTHER" id="PTHR31964:SF113">
    <property type="entry name" value="USPA DOMAIN-CONTAINING PROTEIN"/>
    <property type="match status" value="1"/>
</dbReference>
<keyword evidence="4" id="KW-1185">Reference proteome</keyword>